<dbReference type="Pfam" id="PF00561">
    <property type="entry name" value="Abhydrolase_1"/>
    <property type="match status" value="2"/>
</dbReference>
<dbReference type="PRINTS" id="PR00111">
    <property type="entry name" value="ABHYDROLASE"/>
</dbReference>
<dbReference type="InterPro" id="IPR050266">
    <property type="entry name" value="AB_hydrolase_sf"/>
</dbReference>
<dbReference type="SUPFAM" id="SSF53474">
    <property type="entry name" value="alpha/beta-Hydrolases"/>
    <property type="match status" value="1"/>
</dbReference>
<dbReference type="InterPro" id="IPR000073">
    <property type="entry name" value="AB_hydrolase_1"/>
</dbReference>
<dbReference type="AlphaFoldDB" id="A0A1H2GXG7"/>
<evidence type="ECO:0000259" key="1">
    <source>
        <dbReference type="Pfam" id="PF00561"/>
    </source>
</evidence>
<feature type="domain" description="AB hydrolase-1" evidence="1">
    <location>
        <begin position="63"/>
        <end position="167"/>
    </location>
</feature>
<keyword evidence="3" id="KW-1185">Reference proteome</keyword>
<evidence type="ECO:0000313" key="2">
    <source>
        <dbReference type="EMBL" id="SDU24209.1"/>
    </source>
</evidence>
<name>A0A1H2GXG7_9PSED</name>
<reference evidence="3" key="1">
    <citation type="submission" date="2016-10" db="EMBL/GenBank/DDBJ databases">
        <authorList>
            <person name="Varghese N."/>
            <person name="Submissions S."/>
        </authorList>
    </citation>
    <scope>NUCLEOTIDE SEQUENCE [LARGE SCALE GENOMIC DNA]</scope>
    <source>
        <strain evidence="3">DSM 17875</strain>
    </source>
</reference>
<gene>
    <name evidence="2" type="ORF">SAMN05216296_2605</name>
</gene>
<dbReference type="STRING" id="364197.SAMN05216296_2605"/>
<protein>
    <submittedName>
        <fullName evidence="2">Pimeloyl-ACP methyl ester carboxylesterase</fullName>
    </submittedName>
</protein>
<evidence type="ECO:0000313" key="3">
    <source>
        <dbReference type="Proteomes" id="UP000243232"/>
    </source>
</evidence>
<dbReference type="PANTHER" id="PTHR43798">
    <property type="entry name" value="MONOACYLGLYCEROL LIPASE"/>
    <property type="match status" value="1"/>
</dbReference>
<dbReference type="GO" id="GO:0016020">
    <property type="term" value="C:membrane"/>
    <property type="evidence" value="ECO:0007669"/>
    <property type="project" value="TreeGrafter"/>
</dbReference>
<sequence>MKKLLIGVVLLFAAIAATLYLSPATLLTTIQFAQREMAGLTAKQVQVGDSTIHYLEGGSQAAPTVLLLHGFAADKDQWLPFVLQLSSQYHVLALDLPGFGENSKNPDAAYDVGAQAERLAAFIRQLGIHQPNIVGSSMGGWIAALHAARYPDQVSSVALFDNAGITSPQPSEFQLILERGEANPLLISSPEDFDRLMPLIFVKPPQVPGPLKQLVIDKAIASHEFNQEIFAQLLEHYIPLEPVLARIKVPVLLLWGAQDKVFDVSSIEVMKPLLKQPSVVIMQDCGHAPMVERPEETATHYEAFLDSIKG</sequence>
<dbReference type="GO" id="GO:0046464">
    <property type="term" value="P:acylglycerol catabolic process"/>
    <property type="evidence" value="ECO:0007669"/>
    <property type="project" value="TreeGrafter"/>
</dbReference>
<dbReference type="Gene3D" id="3.40.50.1820">
    <property type="entry name" value="alpha/beta hydrolase"/>
    <property type="match status" value="1"/>
</dbReference>
<dbReference type="Proteomes" id="UP000243232">
    <property type="component" value="Chromosome I"/>
</dbReference>
<organism evidence="2 3">
    <name type="scientific">Pseudomonas pohangensis</name>
    <dbReference type="NCBI Taxonomy" id="364197"/>
    <lineage>
        <taxon>Bacteria</taxon>
        <taxon>Pseudomonadati</taxon>
        <taxon>Pseudomonadota</taxon>
        <taxon>Gammaproteobacteria</taxon>
        <taxon>Pseudomonadales</taxon>
        <taxon>Pseudomonadaceae</taxon>
        <taxon>Pseudomonas</taxon>
    </lineage>
</organism>
<dbReference type="EMBL" id="LT629785">
    <property type="protein sequence ID" value="SDU24209.1"/>
    <property type="molecule type" value="Genomic_DNA"/>
</dbReference>
<dbReference type="InterPro" id="IPR029058">
    <property type="entry name" value="AB_hydrolase_fold"/>
</dbReference>
<accession>A0A1H2GXG7</accession>
<feature type="domain" description="AB hydrolase-1" evidence="1">
    <location>
        <begin position="237"/>
        <end position="294"/>
    </location>
</feature>
<dbReference type="GO" id="GO:0047372">
    <property type="term" value="F:monoacylglycerol lipase activity"/>
    <property type="evidence" value="ECO:0007669"/>
    <property type="project" value="TreeGrafter"/>
</dbReference>
<dbReference type="RefSeq" id="WP_090196053.1">
    <property type="nucleotide sequence ID" value="NZ_LT629785.1"/>
</dbReference>
<proteinExistence type="predicted"/>
<dbReference type="OrthoDB" id="2086224at2"/>
<dbReference type="PANTHER" id="PTHR43798:SF5">
    <property type="entry name" value="MONOACYLGLYCEROL LIPASE ABHD6"/>
    <property type="match status" value="1"/>
</dbReference>